<keyword evidence="2" id="KW-0472">Membrane</keyword>
<evidence type="ECO:0000256" key="2">
    <source>
        <dbReference type="SAM" id="Phobius"/>
    </source>
</evidence>
<dbReference type="AlphaFoldDB" id="A0A8J1YDK6"/>
<protein>
    <recommendedName>
        <fullName evidence="6">Fibronectin type-III domain-containing protein</fullName>
    </recommendedName>
</protein>
<comment type="caution">
    <text evidence="4">The sequence shown here is derived from an EMBL/GenBank/DDBJ whole genome shotgun (WGS) entry which is preliminary data.</text>
</comment>
<feature type="chain" id="PRO_5043691954" description="Fibronectin type-III domain-containing protein" evidence="3">
    <location>
        <begin position="22"/>
        <end position="492"/>
    </location>
</feature>
<dbReference type="Proteomes" id="UP000749559">
    <property type="component" value="Unassembled WGS sequence"/>
</dbReference>
<feature type="transmembrane region" description="Helical" evidence="2">
    <location>
        <begin position="287"/>
        <end position="309"/>
    </location>
</feature>
<keyword evidence="2" id="KW-0812">Transmembrane</keyword>
<keyword evidence="5" id="KW-1185">Reference proteome</keyword>
<keyword evidence="3" id="KW-0732">Signal</keyword>
<name>A0A8J1YDK6_OWEFU</name>
<reference evidence="4" key="1">
    <citation type="submission" date="2022-03" db="EMBL/GenBank/DDBJ databases">
        <authorList>
            <person name="Martin C."/>
        </authorList>
    </citation>
    <scope>NUCLEOTIDE SEQUENCE</scope>
</reference>
<feature type="compositionally biased region" description="Pro residues" evidence="1">
    <location>
        <begin position="379"/>
        <end position="388"/>
    </location>
</feature>
<proteinExistence type="predicted"/>
<dbReference type="SUPFAM" id="SSF49265">
    <property type="entry name" value="Fibronectin type III"/>
    <property type="match status" value="1"/>
</dbReference>
<organism evidence="4 5">
    <name type="scientific">Owenia fusiformis</name>
    <name type="common">Polychaete worm</name>
    <dbReference type="NCBI Taxonomy" id="6347"/>
    <lineage>
        <taxon>Eukaryota</taxon>
        <taxon>Metazoa</taxon>
        <taxon>Spiralia</taxon>
        <taxon>Lophotrochozoa</taxon>
        <taxon>Annelida</taxon>
        <taxon>Polychaeta</taxon>
        <taxon>Sedentaria</taxon>
        <taxon>Canalipalpata</taxon>
        <taxon>Sabellida</taxon>
        <taxon>Oweniida</taxon>
        <taxon>Oweniidae</taxon>
        <taxon>Owenia</taxon>
    </lineage>
</organism>
<dbReference type="InterPro" id="IPR003961">
    <property type="entry name" value="FN3_dom"/>
</dbReference>
<feature type="signal peptide" evidence="3">
    <location>
        <begin position="1"/>
        <end position="21"/>
    </location>
</feature>
<accession>A0A8J1YDK6</accession>
<dbReference type="InterPro" id="IPR036116">
    <property type="entry name" value="FN3_sf"/>
</dbReference>
<dbReference type="EMBL" id="CAIIXF020000006">
    <property type="protein sequence ID" value="CAH1785599.1"/>
    <property type="molecule type" value="Genomic_DNA"/>
</dbReference>
<feature type="compositionally biased region" description="Low complexity" evidence="1">
    <location>
        <begin position="106"/>
        <end position="119"/>
    </location>
</feature>
<dbReference type="CDD" id="cd00063">
    <property type="entry name" value="FN3"/>
    <property type="match status" value="1"/>
</dbReference>
<dbReference type="Gene3D" id="2.60.40.10">
    <property type="entry name" value="Immunoglobulins"/>
    <property type="match status" value="1"/>
</dbReference>
<evidence type="ECO:0008006" key="6">
    <source>
        <dbReference type="Google" id="ProtNLM"/>
    </source>
</evidence>
<evidence type="ECO:0000313" key="4">
    <source>
        <dbReference type="EMBL" id="CAH1785599.1"/>
    </source>
</evidence>
<sequence length="492" mass="53927">MCSSYHISLYLMWIYLNVVVGSNYTAYPQISDPHSSTVDVSDVHSTTTITRNTMNAKTNTLEVTTSAETSTTNRPTASSYSSSPLRRSSSTTTDGTSKTPVMHFKSSTTPVTPSSTTTPMPSLTVFCQGSMSVDYLGKSMGANGRLYQLNCKGLRPFGKIDENIKTSDNTGISVDQSSTIQVDYNDVTDTSVHLNWTMNTTKVEDINGLKVIYREFGSKELLETTHLHSTARSHTISGLKTRGKFTFCVVPLDTDFSAIYWRHQCVEVTIDGHSGLFSVDRFNEITLYAIGGAALLFVILIILVIICLCKKSRFSHLSESRSLSMSEVFPSISTKKAYSYDSRFNDVAHILSTAPHRDSGMYDATSVHTATGSGSGRVPSPPPPPPLPGTTTIEIPNGTLCVQDGRGTVTSRVINGTLRLKGTDVFKEVENRNQSPVYSQSLKQQNVDNRDENSYANVGDISHGITLENPYPESPYYSTTMELGYNEDTTQV</sequence>
<feature type="compositionally biased region" description="Low complexity" evidence="1">
    <location>
        <begin position="72"/>
        <end position="99"/>
    </location>
</feature>
<evidence type="ECO:0000313" key="5">
    <source>
        <dbReference type="Proteomes" id="UP000749559"/>
    </source>
</evidence>
<keyword evidence="2" id="KW-1133">Transmembrane helix</keyword>
<dbReference type="InterPro" id="IPR013783">
    <property type="entry name" value="Ig-like_fold"/>
</dbReference>
<gene>
    <name evidence="4" type="ORF">OFUS_LOCUS11629</name>
</gene>
<feature type="region of interest" description="Disordered" evidence="1">
    <location>
        <begin position="366"/>
        <end position="390"/>
    </location>
</feature>
<feature type="region of interest" description="Disordered" evidence="1">
    <location>
        <begin position="53"/>
        <end position="119"/>
    </location>
</feature>
<evidence type="ECO:0000256" key="1">
    <source>
        <dbReference type="SAM" id="MobiDB-lite"/>
    </source>
</evidence>
<feature type="compositionally biased region" description="Polar residues" evidence="1">
    <location>
        <begin position="53"/>
        <end position="71"/>
    </location>
</feature>
<evidence type="ECO:0000256" key="3">
    <source>
        <dbReference type="SAM" id="SignalP"/>
    </source>
</evidence>